<protein>
    <submittedName>
        <fullName evidence="1">DgyrCDS443</fullName>
    </submittedName>
</protein>
<sequence>MDNVDNSQDDEHEFVDAKEEVDNSCPMHFDESLEAMKSAFNLFLNNHFEEAKNRLQKWAKEDMYHALGYAVILHLQASMTREAVNEYNLKSIPSYLNGLFIHRVILN</sequence>
<keyword evidence="2" id="KW-1185">Reference proteome</keyword>
<evidence type="ECO:0000313" key="1">
    <source>
        <dbReference type="EMBL" id="CAD5111097.1"/>
    </source>
</evidence>
<organism evidence="1 2">
    <name type="scientific">Dimorphilus gyrociliatus</name>
    <dbReference type="NCBI Taxonomy" id="2664684"/>
    <lineage>
        <taxon>Eukaryota</taxon>
        <taxon>Metazoa</taxon>
        <taxon>Spiralia</taxon>
        <taxon>Lophotrochozoa</taxon>
        <taxon>Annelida</taxon>
        <taxon>Polychaeta</taxon>
        <taxon>Polychaeta incertae sedis</taxon>
        <taxon>Dinophilidae</taxon>
        <taxon>Dimorphilus</taxon>
    </lineage>
</organism>
<dbReference type="InterPro" id="IPR019412">
    <property type="entry name" value="IML2/TPR_39"/>
</dbReference>
<dbReference type="EMBL" id="CAJFCJ010000001">
    <property type="protein sequence ID" value="CAD5111097.1"/>
    <property type="molecule type" value="Genomic_DNA"/>
</dbReference>
<gene>
    <name evidence="1" type="ORF">DGYR_LOCUS431</name>
</gene>
<dbReference type="Pfam" id="PF10300">
    <property type="entry name" value="Iml2-TPR_39"/>
    <property type="match status" value="1"/>
</dbReference>
<dbReference type="OrthoDB" id="43460at2759"/>
<evidence type="ECO:0000313" key="2">
    <source>
        <dbReference type="Proteomes" id="UP000549394"/>
    </source>
</evidence>
<dbReference type="PANTHER" id="PTHR31859:SF9">
    <property type="entry name" value="TETRATRICOPEPTIDE REPEAT PROTEIN 39B"/>
    <property type="match status" value="1"/>
</dbReference>
<reference evidence="1 2" key="1">
    <citation type="submission" date="2020-08" db="EMBL/GenBank/DDBJ databases">
        <authorList>
            <person name="Hejnol A."/>
        </authorList>
    </citation>
    <scope>NUCLEOTIDE SEQUENCE [LARGE SCALE GENOMIC DNA]</scope>
</reference>
<comment type="caution">
    <text evidence="1">The sequence shown here is derived from an EMBL/GenBank/DDBJ whole genome shotgun (WGS) entry which is preliminary data.</text>
</comment>
<dbReference type="PANTHER" id="PTHR31859">
    <property type="entry name" value="TETRATRICOPEPTIDE REPEAT PROTEIN 39 FAMILY MEMBER"/>
    <property type="match status" value="1"/>
</dbReference>
<dbReference type="AlphaFoldDB" id="A0A7I8V4P6"/>
<accession>A0A7I8V4P6</accession>
<dbReference type="Proteomes" id="UP000549394">
    <property type="component" value="Unassembled WGS sequence"/>
</dbReference>
<proteinExistence type="predicted"/>
<name>A0A7I8V4P6_9ANNE</name>